<organism evidence="3 4">
    <name type="scientific">Sinomicrobium pectinilyticum</name>
    <dbReference type="NCBI Taxonomy" id="1084421"/>
    <lineage>
        <taxon>Bacteria</taxon>
        <taxon>Pseudomonadati</taxon>
        <taxon>Bacteroidota</taxon>
        <taxon>Flavobacteriia</taxon>
        <taxon>Flavobacteriales</taxon>
        <taxon>Flavobacteriaceae</taxon>
        <taxon>Sinomicrobium</taxon>
    </lineage>
</organism>
<feature type="domain" description="UspA" evidence="2">
    <location>
        <begin position="30"/>
        <end position="174"/>
    </location>
</feature>
<proteinExistence type="inferred from homology"/>
<evidence type="ECO:0000259" key="2">
    <source>
        <dbReference type="Pfam" id="PF00582"/>
    </source>
</evidence>
<evidence type="ECO:0000256" key="1">
    <source>
        <dbReference type="ARBA" id="ARBA00008791"/>
    </source>
</evidence>
<dbReference type="Pfam" id="PF00582">
    <property type="entry name" value="Usp"/>
    <property type="match status" value="1"/>
</dbReference>
<sequence>MVDLTTDAIGFTYFFVPFSSITVKPHTMYRILIPTDFSDNAWNAINYATALYTGEETVFYLLNSYSPNTISPGEVMTSSAATKTLFDAVKSASLEGLEKSLQEILSSNPDKMHAFRTISRFDYFTNAVVDVCKEERIDMVVMGTTGASGLKEALVGSNTASLIGKIGVPLLAIPDEVKFTPLKDIAFATDYNTAYREKNLNVFFHIADKFSAGIHVYHVLQKKDELTEENEKSKKEMEKQFAGHQSEFYLLTETSLSTATRVFVQSRNIQMLCMVAKKHSFLHHLFGLSHTRDMCYHIDIPLLILQNNAG</sequence>
<dbReference type="PRINTS" id="PR01438">
    <property type="entry name" value="UNVRSLSTRESS"/>
</dbReference>
<comment type="similarity">
    <text evidence="1">Belongs to the universal stress protein A family.</text>
</comment>
<protein>
    <submittedName>
        <fullName evidence="3">Universal stress protein</fullName>
    </submittedName>
</protein>
<dbReference type="PANTHER" id="PTHR46268">
    <property type="entry name" value="STRESS RESPONSE PROTEIN NHAX"/>
    <property type="match status" value="1"/>
</dbReference>
<evidence type="ECO:0000313" key="4">
    <source>
        <dbReference type="Proteomes" id="UP000267469"/>
    </source>
</evidence>
<gene>
    <name evidence="3" type="ORF">ED312_03465</name>
</gene>
<dbReference type="CDD" id="cd00293">
    <property type="entry name" value="USP-like"/>
    <property type="match status" value="1"/>
</dbReference>
<dbReference type="InterPro" id="IPR006015">
    <property type="entry name" value="Universal_stress_UspA"/>
</dbReference>
<dbReference type="EMBL" id="RJTM01000014">
    <property type="protein sequence ID" value="RNL92665.1"/>
    <property type="molecule type" value="Genomic_DNA"/>
</dbReference>
<evidence type="ECO:0000313" key="3">
    <source>
        <dbReference type="EMBL" id="RNL92665.1"/>
    </source>
</evidence>
<dbReference type="SUPFAM" id="SSF52402">
    <property type="entry name" value="Adenine nucleotide alpha hydrolases-like"/>
    <property type="match status" value="2"/>
</dbReference>
<keyword evidence="4" id="KW-1185">Reference proteome</keyword>
<dbReference type="OrthoDB" id="9788959at2"/>
<dbReference type="PANTHER" id="PTHR46268:SF6">
    <property type="entry name" value="UNIVERSAL STRESS PROTEIN UP12"/>
    <property type="match status" value="1"/>
</dbReference>
<reference evidence="3 4" key="1">
    <citation type="submission" date="2018-10" db="EMBL/GenBank/DDBJ databases">
        <title>Sinomicrobium pectinilyticum sp. nov., a pectinase-producing bacterium isolated from alkaline and saline soil, and emended description of the genus Sinomicrobium.</title>
        <authorList>
            <person name="Cheng B."/>
            <person name="Li C."/>
            <person name="Lai Q."/>
            <person name="Du M."/>
            <person name="Shao Z."/>
            <person name="Xu P."/>
            <person name="Yang C."/>
        </authorList>
    </citation>
    <scope>NUCLEOTIDE SEQUENCE [LARGE SCALE GENOMIC DNA]</scope>
    <source>
        <strain evidence="3 4">5DNS001</strain>
    </source>
</reference>
<dbReference type="Gene3D" id="3.40.50.12370">
    <property type="match status" value="1"/>
</dbReference>
<dbReference type="Proteomes" id="UP000267469">
    <property type="component" value="Unassembled WGS sequence"/>
</dbReference>
<dbReference type="InterPro" id="IPR006016">
    <property type="entry name" value="UspA"/>
</dbReference>
<dbReference type="AlphaFoldDB" id="A0A3N0EXN2"/>
<comment type="caution">
    <text evidence="3">The sequence shown here is derived from an EMBL/GenBank/DDBJ whole genome shotgun (WGS) entry which is preliminary data.</text>
</comment>
<name>A0A3N0EXN2_SINP1</name>
<accession>A0A3N0EXN2</accession>